<dbReference type="InterPro" id="IPR036388">
    <property type="entry name" value="WH-like_DNA-bd_sf"/>
</dbReference>
<comment type="caution">
    <text evidence="5">The sequence shown here is derived from an EMBL/GenBank/DDBJ whole genome shotgun (WGS) entry which is preliminary data.</text>
</comment>
<reference evidence="5 6" key="1">
    <citation type="submission" date="2023-07" db="EMBL/GenBank/DDBJ databases">
        <title>Genomic Encyclopedia of Type Strains, Phase IV (KMG-IV): sequencing the most valuable type-strain genomes for metagenomic binning, comparative biology and taxonomic classification.</title>
        <authorList>
            <person name="Goeker M."/>
        </authorList>
    </citation>
    <scope>NUCLEOTIDE SEQUENCE [LARGE SCALE GENOMIC DNA]</scope>
    <source>
        <strain evidence="5 6">DSM 17723</strain>
    </source>
</reference>
<sequence>MELDISKHSLPVFEALASNVRINIIHLLAEQPRNMKELADALGLSSAIISMHVKKLEKAGIIRTDRIPGKGGVQKLCVLYVDKMEITFPTKQQVKQEYHQTEISIGHYTDLQIRPTCGLATPEKIIGEFDDPRYFFDGERVNAKILWFYQGYIEYKVPNYLLSSQHPKELEISMELSSEAPFTNSNWPSDIDFYLNDVHLGQWTSPGDYGDSRGKYTPSWWPSVVNQYGLLKKIRITGHGTYLDGKLFSNVTLNDVAIREKQWTFRIAVEEDSVHVGGVTLFGSGFGNYNQDLVFQLFYEKEN</sequence>
<dbReference type="PIRSF" id="PIRSF030050">
    <property type="entry name" value="UCP030050_HTH"/>
    <property type="match status" value="1"/>
</dbReference>
<accession>A0ABT9YY51</accession>
<dbReference type="SUPFAM" id="SSF46785">
    <property type="entry name" value="Winged helix' DNA-binding domain"/>
    <property type="match status" value="1"/>
</dbReference>
<feature type="domain" description="HTH arsR-type" evidence="4">
    <location>
        <begin position="1"/>
        <end position="95"/>
    </location>
</feature>
<dbReference type="CDD" id="cd00090">
    <property type="entry name" value="HTH_ARSR"/>
    <property type="match status" value="1"/>
</dbReference>
<keyword evidence="6" id="KW-1185">Reference proteome</keyword>
<dbReference type="InterPro" id="IPR016943">
    <property type="entry name" value="UCP030050_HTH"/>
</dbReference>
<evidence type="ECO:0000256" key="1">
    <source>
        <dbReference type="ARBA" id="ARBA00023015"/>
    </source>
</evidence>
<dbReference type="Pfam" id="PF01022">
    <property type="entry name" value="HTH_5"/>
    <property type="match status" value="1"/>
</dbReference>
<dbReference type="EMBL" id="JAUSTZ010000002">
    <property type="protein sequence ID" value="MDQ0224542.1"/>
    <property type="molecule type" value="Genomic_DNA"/>
</dbReference>
<dbReference type="PANTHER" id="PTHR43132:SF2">
    <property type="entry name" value="ARSENICAL RESISTANCE OPERON REPRESSOR ARSR-RELATED"/>
    <property type="match status" value="1"/>
</dbReference>
<keyword evidence="1" id="KW-0805">Transcription regulation</keyword>
<dbReference type="InterPro" id="IPR036390">
    <property type="entry name" value="WH_DNA-bd_sf"/>
</dbReference>
<keyword evidence="2" id="KW-0238">DNA-binding</keyword>
<dbReference type="SMART" id="SM00418">
    <property type="entry name" value="HTH_ARSR"/>
    <property type="match status" value="1"/>
</dbReference>
<name>A0ABT9YY51_9BACI</name>
<dbReference type="RefSeq" id="WP_095301680.1">
    <property type="nucleotide sequence ID" value="NZ_CADEPK010000105.1"/>
</dbReference>
<keyword evidence="3" id="KW-0804">Transcription</keyword>
<gene>
    <name evidence="5" type="ORF">J2S02_000871</name>
</gene>
<evidence type="ECO:0000256" key="2">
    <source>
        <dbReference type="ARBA" id="ARBA00023125"/>
    </source>
</evidence>
<proteinExistence type="predicted"/>
<dbReference type="PANTHER" id="PTHR43132">
    <property type="entry name" value="ARSENICAL RESISTANCE OPERON REPRESSOR ARSR-RELATED"/>
    <property type="match status" value="1"/>
</dbReference>
<evidence type="ECO:0000256" key="3">
    <source>
        <dbReference type="ARBA" id="ARBA00023163"/>
    </source>
</evidence>
<dbReference type="InterPro" id="IPR011991">
    <property type="entry name" value="ArsR-like_HTH"/>
</dbReference>
<protein>
    <submittedName>
        <fullName evidence="5">Transcriptional regulator</fullName>
    </submittedName>
</protein>
<dbReference type="PROSITE" id="PS50987">
    <property type="entry name" value="HTH_ARSR_2"/>
    <property type="match status" value="1"/>
</dbReference>
<dbReference type="InterPro" id="IPR001845">
    <property type="entry name" value="HTH_ArsR_DNA-bd_dom"/>
</dbReference>
<evidence type="ECO:0000259" key="4">
    <source>
        <dbReference type="PROSITE" id="PS50987"/>
    </source>
</evidence>
<dbReference type="Gene3D" id="1.10.10.10">
    <property type="entry name" value="Winged helix-like DNA-binding domain superfamily/Winged helix DNA-binding domain"/>
    <property type="match status" value="1"/>
</dbReference>
<evidence type="ECO:0000313" key="5">
    <source>
        <dbReference type="EMBL" id="MDQ0224542.1"/>
    </source>
</evidence>
<dbReference type="Proteomes" id="UP001232245">
    <property type="component" value="Unassembled WGS sequence"/>
</dbReference>
<dbReference type="InterPro" id="IPR051011">
    <property type="entry name" value="Metal_resp_trans_reg"/>
</dbReference>
<evidence type="ECO:0000313" key="6">
    <source>
        <dbReference type="Proteomes" id="UP001232245"/>
    </source>
</evidence>
<organism evidence="5 6">
    <name type="scientific">Metabacillus niabensis</name>
    <dbReference type="NCBI Taxonomy" id="324854"/>
    <lineage>
        <taxon>Bacteria</taxon>
        <taxon>Bacillati</taxon>
        <taxon>Bacillota</taxon>
        <taxon>Bacilli</taxon>
        <taxon>Bacillales</taxon>
        <taxon>Bacillaceae</taxon>
        <taxon>Metabacillus</taxon>
    </lineage>
</organism>